<name>A0A0G4Q9G2_9GAMM</name>
<dbReference type="Proteomes" id="UP000183920">
    <property type="component" value="Unassembled WGS sequence"/>
</dbReference>
<accession>A0A0G4Q9G2</accession>
<dbReference type="SUPFAM" id="SSF111369">
    <property type="entry name" value="HlyD-like secretion proteins"/>
    <property type="match status" value="2"/>
</dbReference>
<feature type="transmembrane region" description="Helical" evidence="2">
    <location>
        <begin position="9"/>
        <end position="26"/>
    </location>
</feature>
<proteinExistence type="inferred from homology"/>
<dbReference type="Pfam" id="PF25917">
    <property type="entry name" value="BSH_RND"/>
    <property type="match status" value="1"/>
</dbReference>
<evidence type="ECO:0000256" key="2">
    <source>
        <dbReference type="SAM" id="Phobius"/>
    </source>
</evidence>
<dbReference type="Gene3D" id="1.10.287.470">
    <property type="entry name" value="Helix hairpin bin"/>
    <property type="match status" value="2"/>
</dbReference>
<dbReference type="AlphaFoldDB" id="A0A0G4Q9G2"/>
<comment type="similarity">
    <text evidence="1">Belongs to the membrane fusion protein (MFP) (TC 8.A.1) family.</text>
</comment>
<dbReference type="InterPro" id="IPR058625">
    <property type="entry name" value="MdtA-like_BSH"/>
</dbReference>
<keyword evidence="2" id="KW-0472">Membrane</keyword>
<dbReference type="InterPro" id="IPR058634">
    <property type="entry name" value="AaeA-lik-b-barrel"/>
</dbReference>
<organism evidence="5 6">
    <name type="scientific">Proteus penneri</name>
    <dbReference type="NCBI Taxonomy" id="102862"/>
    <lineage>
        <taxon>Bacteria</taxon>
        <taxon>Pseudomonadati</taxon>
        <taxon>Pseudomonadota</taxon>
        <taxon>Gammaproteobacteria</taxon>
        <taxon>Enterobacterales</taxon>
        <taxon>Morganellaceae</taxon>
        <taxon>Proteus</taxon>
    </lineage>
</organism>
<protein>
    <submittedName>
        <fullName evidence="5">Multidrug resistance protein MdtN</fullName>
    </submittedName>
</protein>
<dbReference type="Pfam" id="PF25963">
    <property type="entry name" value="Beta-barrel_AAEA"/>
    <property type="match status" value="1"/>
</dbReference>
<sequence length="346" mass="38189">MDKKIKKKLALIITVIVFTITFILLWKNIQLSALNPLSEDAIIDANKINISSTVPGRISAIYVKENSKVNKGDLLFTIDPTMYALRVQQAKEQLMIAEATLSNKQRIIIAETSNSEVAEAQIKRAQVNLLLATQSLNRLEPLLAKGFVTAQQVDDARTLKHDAEVTLKQAQKQNIASEALINNTDSEVALVKSLKTSLAMAEWELSNTEVKAPSNGYVAGLVLSPGEFILSGQSVFTLINSDSWYASAYFKETDLNNIKIGDCVVVYSMIDSKHPIKGKVEGVSRGIMSTDLINIPRDLPYVPKSLNWVRVQQRFPVKVTITNPPEYLMRVGATATVNIIANDDDC</sequence>
<reference evidence="6" key="1">
    <citation type="submission" date="2015-06" db="EMBL/GenBank/DDBJ databases">
        <authorList>
            <person name="Urmite Genomes"/>
        </authorList>
    </citation>
    <scope>NUCLEOTIDE SEQUENCE [LARGE SCALE GENOMIC DNA]</scope>
    <source>
        <strain evidence="6">CSUR P1867</strain>
    </source>
</reference>
<evidence type="ECO:0000313" key="5">
    <source>
        <dbReference type="EMBL" id="CRL62533.1"/>
    </source>
</evidence>
<dbReference type="EMBL" id="CVRY01000004">
    <property type="protein sequence ID" value="CRL62533.1"/>
    <property type="molecule type" value="Genomic_DNA"/>
</dbReference>
<evidence type="ECO:0000256" key="1">
    <source>
        <dbReference type="ARBA" id="ARBA00009477"/>
    </source>
</evidence>
<dbReference type="Gene3D" id="2.40.30.170">
    <property type="match status" value="1"/>
</dbReference>
<evidence type="ECO:0000259" key="4">
    <source>
        <dbReference type="Pfam" id="PF25963"/>
    </source>
</evidence>
<keyword evidence="2" id="KW-1133">Transmembrane helix</keyword>
<dbReference type="PANTHER" id="PTHR30367">
    <property type="entry name" value="P-HYDROXYBENZOIC ACID EFFLUX PUMP SUBUNIT AAEA-RELATED"/>
    <property type="match status" value="1"/>
</dbReference>
<evidence type="ECO:0000259" key="3">
    <source>
        <dbReference type="Pfam" id="PF25917"/>
    </source>
</evidence>
<keyword evidence="2" id="KW-0812">Transmembrane</keyword>
<gene>
    <name evidence="5" type="primary">mdtN_1</name>
    <name evidence="5" type="ORF">BN1804_01998</name>
</gene>
<dbReference type="Gene3D" id="2.40.50.100">
    <property type="match status" value="1"/>
</dbReference>
<dbReference type="InterPro" id="IPR050393">
    <property type="entry name" value="MFP_Efflux_Pump"/>
</dbReference>
<dbReference type="PANTHER" id="PTHR30367:SF1">
    <property type="entry name" value="MULTIDRUG RESISTANCE PROTEIN MDTN"/>
    <property type="match status" value="1"/>
</dbReference>
<evidence type="ECO:0000313" key="6">
    <source>
        <dbReference type="Proteomes" id="UP000183920"/>
    </source>
</evidence>
<dbReference type="NCBIfam" id="NF007785">
    <property type="entry name" value="PRK10476.1"/>
    <property type="match status" value="1"/>
</dbReference>
<dbReference type="RefSeq" id="WP_072063922.1">
    <property type="nucleotide sequence ID" value="NZ_CVRY01000004.1"/>
</dbReference>
<feature type="domain" description="p-hydroxybenzoic acid efflux pump subunit AaeA-like beta-barrel" evidence="4">
    <location>
        <begin position="243"/>
        <end position="339"/>
    </location>
</feature>
<feature type="domain" description="Multidrug resistance protein MdtA-like barrel-sandwich hybrid" evidence="3">
    <location>
        <begin position="46"/>
        <end position="238"/>
    </location>
</feature>